<dbReference type="Pfam" id="PF13508">
    <property type="entry name" value="Acetyltransf_7"/>
    <property type="match status" value="1"/>
</dbReference>
<keyword evidence="3" id="KW-1185">Reference proteome</keyword>
<dbReference type="KEGG" id="mei:Msip34_2075"/>
<feature type="domain" description="N-acetyltransferase" evidence="1">
    <location>
        <begin position="21"/>
        <end position="166"/>
    </location>
</feature>
<dbReference type="GO" id="GO:0016747">
    <property type="term" value="F:acyltransferase activity, transferring groups other than amino-acyl groups"/>
    <property type="evidence" value="ECO:0007669"/>
    <property type="project" value="InterPro"/>
</dbReference>
<proteinExistence type="predicted"/>
<dbReference type="HOGENOM" id="CLU_1600775_0_0_4"/>
<evidence type="ECO:0000259" key="1">
    <source>
        <dbReference type="PROSITE" id="PS51186"/>
    </source>
</evidence>
<evidence type="ECO:0000313" key="2">
    <source>
        <dbReference type="EMBL" id="ACT51317.1"/>
    </source>
</evidence>
<sequence length="166" mass="19540">MNMMTESFLKSKKPKAENIVINLSKINLDESNDSKEIYKWSRLFAQDYKKVIPFDENFVIKSMSNTKSYIIKHNGIEVGFIRLVNHGKILRTKRVFSLSCIYVKPEYRKQGIYKHVLTTLLKTINLYLILIDIEIAEIYSHFFKSNGFTYLTVGKDKTYLCHKKLK</sequence>
<dbReference type="RefSeq" id="WP_015830664.1">
    <property type="nucleotide sequence ID" value="NC_012969.1"/>
</dbReference>
<dbReference type="Proteomes" id="UP000002743">
    <property type="component" value="Chromosome"/>
</dbReference>
<dbReference type="InterPro" id="IPR016181">
    <property type="entry name" value="Acyl_CoA_acyltransferase"/>
</dbReference>
<evidence type="ECO:0000313" key="3">
    <source>
        <dbReference type="Proteomes" id="UP000002743"/>
    </source>
</evidence>
<dbReference type="PROSITE" id="PS51186">
    <property type="entry name" value="GNAT"/>
    <property type="match status" value="1"/>
</dbReference>
<dbReference type="SUPFAM" id="SSF55729">
    <property type="entry name" value="Acyl-CoA N-acyltransferases (Nat)"/>
    <property type="match status" value="1"/>
</dbReference>
<accession>C6X7Z0</accession>
<dbReference type="EMBL" id="CP001674">
    <property type="protein sequence ID" value="ACT51317.1"/>
    <property type="molecule type" value="Genomic_DNA"/>
</dbReference>
<dbReference type="OrthoDB" id="5355033at2"/>
<dbReference type="STRING" id="582744.Msip34_2075"/>
<gene>
    <name evidence="2" type="ordered locus">Msip34_2075</name>
</gene>
<dbReference type="CDD" id="cd04301">
    <property type="entry name" value="NAT_SF"/>
    <property type="match status" value="1"/>
</dbReference>
<dbReference type="InterPro" id="IPR000182">
    <property type="entry name" value="GNAT_dom"/>
</dbReference>
<protein>
    <recommendedName>
        <fullName evidence="1">N-acetyltransferase domain-containing protein</fullName>
    </recommendedName>
</protein>
<reference evidence="3" key="1">
    <citation type="submission" date="2009-07" db="EMBL/GenBank/DDBJ databases">
        <title>Complete sequence of chromosome of Methylovorus sp. SIP3-4.</title>
        <authorList>
            <person name="Lucas S."/>
            <person name="Copeland A."/>
            <person name="Lapidus A."/>
            <person name="Glavina del Rio T."/>
            <person name="Tice H."/>
            <person name="Bruce D."/>
            <person name="Goodwin L."/>
            <person name="Pitluck S."/>
            <person name="Clum A."/>
            <person name="Larimer F."/>
            <person name="Land M."/>
            <person name="Hauser L."/>
            <person name="Kyrpides N."/>
            <person name="Mikhailova N."/>
            <person name="Kayluzhnaya M."/>
            <person name="Chistoserdova L."/>
        </authorList>
    </citation>
    <scope>NUCLEOTIDE SEQUENCE [LARGE SCALE GENOMIC DNA]</scope>
    <source>
        <strain evidence="3">SIP3-4</strain>
    </source>
</reference>
<dbReference type="Gene3D" id="3.40.630.30">
    <property type="match status" value="1"/>
</dbReference>
<reference evidence="2 3" key="2">
    <citation type="journal article" date="2011" name="J. Bacteriol.">
        <title>Genomes of three methylotrophs from a single niche uncover genetic and metabolic divergence of Methylophilaceae.</title>
        <authorList>
            <person name="Lapidus A."/>
            <person name="Clum A."/>
            <person name="Labutti K."/>
            <person name="Kaluzhnaya M.G."/>
            <person name="Lim S."/>
            <person name="Beck D.A."/>
            <person name="Glavina Del Rio T."/>
            <person name="Nolan M."/>
            <person name="Mavromatis K."/>
            <person name="Huntemann M."/>
            <person name="Lucas S."/>
            <person name="Lidstrom M.E."/>
            <person name="Ivanova N."/>
            <person name="Chistoserdova L."/>
        </authorList>
    </citation>
    <scope>NUCLEOTIDE SEQUENCE [LARGE SCALE GENOMIC DNA]</scope>
    <source>
        <strain evidence="2 3">SIP3-4</strain>
    </source>
</reference>
<dbReference type="AlphaFoldDB" id="C6X7Z0"/>
<name>C6X7Z0_METGS</name>
<organism evidence="2 3">
    <name type="scientific">Methylovorus glucosotrophus (strain SIP3-4)</name>
    <dbReference type="NCBI Taxonomy" id="582744"/>
    <lineage>
        <taxon>Bacteria</taxon>
        <taxon>Pseudomonadati</taxon>
        <taxon>Pseudomonadota</taxon>
        <taxon>Betaproteobacteria</taxon>
        <taxon>Nitrosomonadales</taxon>
        <taxon>Methylophilaceae</taxon>
        <taxon>Methylovorus</taxon>
    </lineage>
</organism>